<reference evidence="3 4" key="1">
    <citation type="submission" date="2015-04" db="EMBL/GenBank/DDBJ databases">
        <authorList>
            <consortium name="Pathogen Informatics"/>
        </authorList>
    </citation>
    <scope>NUCLEOTIDE SEQUENCE [LARGE SCALE GENOMIC DNA]</scope>
    <source>
        <strain evidence="3 4">SGS1</strain>
    </source>
</reference>
<name>A0A1J1H183_PLARL</name>
<dbReference type="Gene3D" id="1.10.510.10">
    <property type="entry name" value="Transferase(Phosphotransferase) domain 1"/>
    <property type="match status" value="2"/>
</dbReference>
<keyword evidence="4" id="KW-1185">Reference proteome</keyword>
<dbReference type="CDD" id="cd00180">
    <property type="entry name" value="PKc"/>
    <property type="match status" value="1"/>
</dbReference>
<organism evidence="3 4">
    <name type="scientific">Plasmodium relictum</name>
    <dbReference type="NCBI Taxonomy" id="85471"/>
    <lineage>
        <taxon>Eukaryota</taxon>
        <taxon>Sar</taxon>
        <taxon>Alveolata</taxon>
        <taxon>Apicomplexa</taxon>
        <taxon>Aconoidasida</taxon>
        <taxon>Haemosporida</taxon>
        <taxon>Plasmodiidae</taxon>
        <taxon>Plasmodium</taxon>
        <taxon>Plasmodium (Haemamoeba)</taxon>
    </lineage>
</organism>
<sequence length="1608" mass="191658">MDNYEVSKTLKMITSYFDENIRYNNKNIDNLNNNNEITKNKNIRDKYSQFLKYTNCKNDTACKSNCNNISFDYNNYNEELNVNACSNVMNKQIINYNDYDSFNKVNTLEDSEYENEILKDDKEKDKTKPFENFVMNKEVCDIQHDIQQEKQKTNLISCYKYNNLINKNDCDTNKKYNMNDISCDEKYIVKYKLNSFILNKIVNKNYNLYMNNSFENINQYNVESDENIELYRLYNEEMCNKNEFLVNKHNIYSENTKSNFVKSENVRIRDIHNDYRENTVLNCFTKELYNKLNDDKNYISNENKQKLNLSIGSKNALNIYSDENTKSHIEQNFNQLSKCFIKFSSNDSCNLNKNNIIRNVITKSNSKGNNNYKDNNSNNDKYEYNDLTSNIEHLAILKNKNTYKIHEKGKSNVTYDTNDKTYLKMINNQFKMEDDLRGNSIKKSFLFAKNTFSEERYTLDRSEKKYFRNSNILRTIINKKINSDPLLSSNRKLLMSELLIKKTSRNNNFNYYIKNNDDTKNRNKMTKKSQIIETKMSYELHMCDKCFNKWKKDKKKKKSKNKNKASINYYKNIKILNDINKKLLFCYKESVLNNGIYDLKSEFINNNNKIESHRSNSCFFLSEYNSEIFNILKIGDFHFTPLRRIRSLENTLLNGNNYNNKVFSLNNNQIKNYCRYYGSSNIYNFYRNKIFYNKRNKNNSNIECYNNKCNKKYYNNFSLKDYHSKSFCEVNCINFMKNQFNKISRKFLFKNIRCKKLKKIKKKKAYDINNEAIKIKENEKMMCIDYDSCSDNKNISSKYNNNKCYTNSQRNYHKINSMNQKNFSLVIKKRLVEKKRSNAYKNKFASFCCKTKRMRIVHSNSLSFKLPIKKKELMKDKKNFLTFLKLKNTEEDILNKKADNKNKISMLDANNGNNTYINERNGENFLTIKNEKRNEFINFLRNTKEKQENNQSKNSSSFLFNHFNISNRNEKFVQRDHIDAVSKSCEEINLKSIFSQNKNIAEEAVKNDNTSMAYCLSYDTSVYNNETEMNTKIGEVKDIVHNNKIMKNNIEEIQNKKDNKKKLHKAQNYELVAEKRKKLENEESIKKHYYEETKKRKDMYERVITPNKHKEINKKKNIFSNQDELYNKKNCTFFTSNSVPYMRENSKNYKNLYYIVGLIYYGKKSQVYKCINAIDKRMYAMKIVSKEPNDLYVNNFTKKYLFLKDNPHKNIITIHDIFYDKNYNCIIMELCEGTTLLDYFMSLVPGSLDVYEIKLIMKNIFLALDFLHSKNMIHRDIKFENIMFKKKRKRAFDYGGYDNCRLDDSFLFEMDKSSYIKPREKVKKNNFKEDFLFLIKNNILLDKKKRNRICNNSIDVINYGRDSYASLFYDKFENNNFQMDSEMEFSSKYEASRTVSMNSFHSEFSINKYYTFKHSYDFSEMSNNYSNTLLNKNKSLNNIKRGSFMKHQMEEEKDGIFKKSKYNIKKKRKHTINNSFSDLCLIDMDMIENVSNTKNCSSKKSDIICGTAPYMPPESLDGIISTGNDIWACGVILYALMDGHFPFEINNSMPIHLKKKILTQTKPNFDPLVWQEHPEVFDLCLRLLDPNPLTRIQNAREALIHYCFSNLV</sequence>
<accession>A0A1J1H183</accession>
<dbReference type="GO" id="GO:0044773">
    <property type="term" value="P:mitotic DNA damage checkpoint signaling"/>
    <property type="evidence" value="ECO:0007669"/>
    <property type="project" value="TreeGrafter"/>
</dbReference>
<dbReference type="GO" id="GO:0005524">
    <property type="term" value="F:ATP binding"/>
    <property type="evidence" value="ECO:0007669"/>
    <property type="project" value="InterPro"/>
</dbReference>
<protein>
    <submittedName>
        <fullName evidence="3">Serine/threonine protein kinase, putative</fullName>
    </submittedName>
</protein>
<dbReference type="PANTHER" id="PTHR44167">
    <property type="entry name" value="OVARIAN-SPECIFIC SERINE/THREONINE-PROTEIN KINASE LOK-RELATED"/>
    <property type="match status" value="1"/>
</dbReference>
<dbReference type="KEGG" id="prel:PRELSG_0405400"/>
<dbReference type="InterPro" id="IPR000719">
    <property type="entry name" value="Prot_kinase_dom"/>
</dbReference>
<dbReference type="GO" id="GO:0005634">
    <property type="term" value="C:nucleus"/>
    <property type="evidence" value="ECO:0007669"/>
    <property type="project" value="TreeGrafter"/>
</dbReference>
<keyword evidence="1" id="KW-0175">Coiled coil</keyword>
<gene>
    <name evidence="3" type="ORF">PRELSG_0405400</name>
</gene>
<keyword evidence="3" id="KW-0723">Serine/threonine-protein kinase</keyword>
<dbReference type="GeneID" id="39734804"/>
<dbReference type="Proteomes" id="UP000220158">
    <property type="component" value="Chromosome 4"/>
</dbReference>
<dbReference type="RefSeq" id="XP_028531713.1">
    <property type="nucleotide sequence ID" value="XM_028680191.1"/>
</dbReference>
<dbReference type="Pfam" id="PF00069">
    <property type="entry name" value="Pkinase"/>
    <property type="match status" value="2"/>
</dbReference>
<proteinExistence type="predicted"/>
<dbReference type="InterPro" id="IPR011009">
    <property type="entry name" value="Kinase-like_dom_sf"/>
</dbReference>
<dbReference type="InterPro" id="IPR008271">
    <property type="entry name" value="Ser/Thr_kinase_AS"/>
</dbReference>
<keyword evidence="3" id="KW-0418">Kinase</keyword>
<evidence type="ECO:0000313" key="3">
    <source>
        <dbReference type="EMBL" id="CRG98704.1"/>
    </source>
</evidence>
<evidence type="ECO:0000259" key="2">
    <source>
        <dbReference type="PROSITE" id="PS50011"/>
    </source>
</evidence>
<feature type="coiled-coil region" evidence="1">
    <location>
        <begin position="1036"/>
        <end position="1066"/>
    </location>
</feature>
<keyword evidence="3" id="KW-0808">Transferase</keyword>
<dbReference type="PROSITE" id="PS00108">
    <property type="entry name" value="PROTEIN_KINASE_ST"/>
    <property type="match status" value="1"/>
</dbReference>
<feature type="domain" description="Protein kinase" evidence="2">
    <location>
        <begin position="1153"/>
        <end position="1604"/>
    </location>
</feature>
<dbReference type="OMA" id="CNTPNKC"/>
<dbReference type="GO" id="GO:0005737">
    <property type="term" value="C:cytoplasm"/>
    <property type="evidence" value="ECO:0007669"/>
    <property type="project" value="TreeGrafter"/>
</dbReference>
<dbReference type="SUPFAM" id="SSF56112">
    <property type="entry name" value="Protein kinase-like (PK-like)"/>
    <property type="match status" value="1"/>
</dbReference>
<dbReference type="SMART" id="SM00220">
    <property type="entry name" value="S_TKc"/>
    <property type="match status" value="1"/>
</dbReference>
<evidence type="ECO:0000256" key="1">
    <source>
        <dbReference type="SAM" id="Coils"/>
    </source>
</evidence>
<dbReference type="EMBL" id="LN835299">
    <property type="protein sequence ID" value="CRG98704.1"/>
    <property type="molecule type" value="Genomic_DNA"/>
</dbReference>
<dbReference type="PANTHER" id="PTHR44167:SF24">
    <property type="entry name" value="SERINE_THREONINE-PROTEIN KINASE CHK2"/>
    <property type="match status" value="1"/>
</dbReference>
<dbReference type="PROSITE" id="PS50011">
    <property type="entry name" value="PROTEIN_KINASE_DOM"/>
    <property type="match status" value="1"/>
</dbReference>
<evidence type="ECO:0000313" key="4">
    <source>
        <dbReference type="Proteomes" id="UP000220158"/>
    </source>
</evidence>
<dbReference type="GO" id="GO:0004674">
    <property type="term" value="F:protein serine/threonine kinase activity"/>
    <property type="evidence" value="ECO:0007669"/>
    <property type="project" value="UniProtKB-KW"/>
</dbReference>
<dbReference type="VEuPathDB" id="PlasmoDB:PRELSG_0405400"/>
<dbReference type="OrthoDB" id="248923at2759"/>